<dbReference type="Pfam" id="PF09572">
    <property type="entry name" value="RE_XamI"/>
    <property type="match status" value="1"/>
</dbReference>
<dbReference type="Proteomes" id="UP001501447">
    <property type="component" value="Unassembled WGS sequence"/>
</dbReference>
<organism evidence="1 2">
    <name type="scientific">Streptomyces axinellae</name>
    <dbReference type="NCBI Taxonomy" id="552788"/>
    <lineage>
        <taxon>Bacteria</taxon>
        <taxon>Bacillati</taxon>
        <taxon>Actinomycetota</taxon>
        <taxon>Actinomycetes</taxon>
        <taxon>Kitasatosporales</taxon>
        <taxon>Streptomycetaceae</taxon>
        <taxon>Streptomyces</taxon>
    </lineage>
</organism>
<comment type="caution">
    <text evidence="1">The sequence shown here is derived from an EMBL/GenBank/DDBJ whole genome shotgun (WGS) entry which is preliminary data.</text>
</comment>
<dbReference type="GO" id="GO:0004519">
    <property type="term" value="F:endonuclease activity"/>
    <property type="evidence" value="ECO:0007669"/>
    <property type="project" value="UniProtKB-KW"/>
</dbReference>
<protein>
    <submittedName>
        <fullName evidence="1">XamI family restriction endonuclease</fullName>
    </submittedName>
</protein>
<evidence type="ECO:0000313" key="2">
    <source>
        <dbReference type="Proteomes" id="UP001501447"/>
    </source>
</evidence>
<dbReference type="InterPro" id="IPR019072">
    <property type="entry name" value="Restrct_endonuc_II_XamI"/>
</dbReference>
<keyword evidence="1" id="KW-0378">Hydrolase</keyword>
<sequence>MPQQMPRVWRPDELEQQRKASTEFFRAERTSEPLEQYLAQFEVSKAAIDTILEMTVDLATVEDSAADVLGDAGLADVARYLASPPISDDDLRTLADSTTAPSIVRADPEVARRLMEAILLGLDRERFPWFSEGRQASEAERNTAAVSTAAMHAMRRMETWRRNNGRQLQESTVKSFLANQCEFTEVPAKNIPNLGQAPNPGEFCGETSVGSRKADVAVRLLDGRLMPIECKVSNSESNSYKRINNDAAAKATAWTSEFGSANIVPAAMMSGVFALNNLKYAQEKGLYLFWAHDMNPLKTFLNPSRNT</sequence>
<accession>A0ABP6CB26</accession>
<keyword evidence="2" id="KW-1185">Reference proteome</keyword>
<keyword evidence="1" id="KW-0540">Nuclease</keyword>
<reference evidence="2" key="1">
    <citation type="journal article" date="2019" name="Int. J. Syst. Evol. Microbiol.">
        <title>The Global Catalogue of Microorganisms (GCM) 10K type strain sequencing project: providing services to taxonomists for standard genome sequencing and annotation.</title>
        <authorList>
            <consortium name="The Broad Institute Genomics Platform"/>
            <consortium name="The Broad Institute Genome Sequencing Center for Infectious Disease"/>
            <person name="Wu L."/>
            <person name="Ma J."/>
        </authorList>
    </citation>
    <scope>NUCLEOTIDE SEQUENCE [LARGE SCALE GENOMIC DNA]</scope>
    <source>
        <strain evidence="2">JCM 16373</strain>
    </source>
</reference>
<name>A0ABP6CB26_9ACTN</name>
<dbReference type="EMBL" id="BAAARJ010000005">
    <property type="protein sequence ID" value="GAA2606278.1"/>
    <property type="molecule type" value="Genomic_DNA"/>
</dbReference>
<evidence type="ECO:0000313" key="1">
    <source>
        <dbReference type="EMBL" id="GAA2606278.1"/>
    </source>
</evidence>
<gene>
    <name evidence="1" type="ORF">GCM10009863_19710</name>
</gene>
<dbReference type="RefSeq" id="WP_344564238.1">
    <property type="nucleotide sequence ID" value="NZ_BAAARJ010000005.1"/>
</dbReference>
<keyword evidence="1" id="KW-0255">Endonuclease</keyword>
<proteinExistence type="predicted"/>